<organism evidence="1 2">
    <name type="scientific">Phytophthora nicotianae P1976</name>
    <dbReference type="NCBI Taxonomy" id="1317066"/>
    <lineage>
        <taxon>Eukaryota</taxon>
        <taxon>Sar</taxon>
        <taxon>Stramenopiles</taxon>
        <taxon>Oomycota</taxon>
        <taxon>Peronosporomycetes</taxon>
        <taxon>Peronosporales</taxon>
        <taxon>Peronosporaceae</taxon>
        <taxon>Phytophthora</taxon>
    </lineage>
</organism>
<evidence type="ECO:0000313" key="1">
    <source>
        <dbReference type="EMBL" id="ETO83269.1"/>
    </source>
</evidence>
<protein>
    <submittedName>
        <fullName evidence="1">Uncharacterized protein</fullName>
    </submittedName>
</protein>
<dbReference type="Proteomes" id="UP000028582">
    <property type="component" value="Unassembled WGS sequence"/>
</dbReference>
<dbReference type="EMBL" id="ANJA01000520">
    <property type="protein sequence ID" value="ETO83269.1"/>
    <property type="molecule type" value="Genomic_DNA"/>
</dbReference>
<proteinExistence type="predicted"/>
<gene>
    <name evidence="1" type="ORF">F444_02653</name>
</gene>
<accession>A0A081AWK8</accession>
<reference evidence="1 2" key="1">
    <citation type="submission" date="2013-11" db="EMBL/GenBank/DDBJ databases">
        <title>The Genome Sequence of Phytophthora parasitica P1976.</title>
        <authorList>
            <consortium name="The Broad Institute Genomics Platform"/>
            <person name="Russ C."/>
            <person name="Tyler B."/>
            <person name="Panabieres F."/>
            <person name="Shan W."/>
            <person name="Tripathy S."/>
            <person name="Grunwald N."/>
            <person name="Machado M."/>
            <person name="Johnson C.S."/>
            <person name="Walker B."/>
            <person name="Young S."/>
            <person name="Zeng Q."/>
            <person name="Gargeya S."/>
            <person name="Fitzgerald M."/>
            <person name="Haas B."/>
            <person name="Abouelleil A."/>
            <person name="Allen A.W."/>
            <person name="Alvarado L."/>
            <person name="Arachchi H.M."/>
            <person name="Berlin A.M."/>
            <person name="Chapman S.B."/>
            <person name="Gainer-Dewar J."/>
            <person name="Goldberg J."/>
            <person name="Griggs A."/>
            <person name="Gujja S."/>
            <person name="Hansen M."/>
            <person name="Howarth C."/>
            <person name="Imamovic A."/>
            <person name="Ireland A."/>
            <person name="Larimer J."/>
            <person name="McCowan C."/>
            <person name="Murphy C."/>
            <person name="Pearson M."/>
            <person name="Poon T.W."/>
            <person name="Priest M."/>
            <person name="Roberts A."/>
            <person name="Saif S."/>
            <person name="Shea T."/>
            <person name="Sisk P."/>
            <person name="Sykes S."/>
            <person name="Wortman J."/>
            <person name="Nusbaum C."/>
            <person name="Birren B."/>
        </authorList>
    </citation>
    <scope>NUCLEOTIDE SEQUENCE [LARGE SCALE GENOMIC DNA]</scope>
    <source>
        <strain evidence="1 2">P1976</strain>
    </source>
</reference>
<dbReference type="AlphaFoldDB" id="A0A081AWK8"/>
<evidence type="ECO:0000313" key="2">
    <source>
        <dbReference type="Proteomes" id="UP000028582"/>
    </source>
</evidence>
<name>A0A081AWK8_PHYNI</name>
<sequence>MGTSKRRTRSFAVTHDATLCVDIRCSETWWCEASQGDEVCTNLPGARRSNNTISPGHPRIQLRVVSLQTQLQQQYIQQLEVSTCFQDCRRQYCNSGPPIGAVPAKSLL</sequence>
<comment type="caution">
    <text evidence="1">The sequence shown here is derived from an EMBL/GenBank/DDBJ whole genome shotgun (WGS) entry which is preliminary data.</text>
</comment>